<sequence length="167" mass="18683">MPATCKAELRAVADKEFAKLQKLLDQIPDDLALTPDSDGITPKDIIAHRAHWIALFLGWYHAGQAGLAVEIPAPGYKWNELKRYNADLRAAQQDISWPEACAMLWAWHLCWLGLIDDLDDSALYGGPMKGGNNKWTTGRWAEAAAPSHYRSAAKYLRQRLKANQSAR</sequence>
<protein>
    <recommendedName>
        <fullName evidence="3">DfsB family protein</fullName>
    </recommendedName>
</protein>
<dbReference type="Pfam" id="PF08020">
    <property type="entry name" value="DUF1706"/>
    <property type="match status" value="1"/>
</dbReference>
<dbReference type="SUPFAM" id="SSF109854">
    <property type="entry name" value="DinB/YfiT-like putative metalloenzymes"/>
    <property type="match status" value="1"/>
</dbReference>
<organism evidence="1 2">
    <name type="scientific">Pelagimonas phthalicica</name>
    <dbReference type="NCBI Taxonomy" id="1037362"/>
    <lineage>
        <taxon>Bacteria</taxon>
        <taxon>Pseudomonadati</taxon>
        <taxon>Pseudomonadota</taxon>
        <taxon>Alphaproteobacteria</taxon>
        <taxon>Rhodobacterales</taxon>
        <taxon>Roseobacteraceae</taxon>
        <taxon>Pelagimonas</taxon>
    </lineage>
</organism>
<evidence type="ECO:0008006" key="3">
    <source>
        <dbReference type="Google" id="ProtNLM"/>
    </source>
</evidence>
<proteinExistence type="predicted"/>
<keyword evidence="2" id="KW-1185">Reference proteome</keyword>
<dbReference type="Gene3D" id="1.20.120.450">
    <property type="entry name" value="dinb family like domain"/>
    <property type="match status" value="1"/>
</dbReference>
<dbReference type="PANTHER" id="PTHR40658">
    <property type="match status" value="1"/>
</dbReference>
<evidence type="ECO:0000313" key="2">
    <source>
        <dbReference type="Proteomes" id="UP000225972"/>
    </source>
</evidence>
<dbReference type="AlphaFoldDB" id="A0A238JJ88"/>
<dbReference type="PANTHER" id="PTHR40658:SF4">
    <property type="entry name" value="HYPOTHETICAL CYTOSOLIC PROTEIN"/>
    <property type="match status" value="1"/>
</dbReference>
<dbReference type="OrthoDB" id="5347938at2"/>
<gene>
    <name evidence="1" type="ORF">TRP8649_04142</name>
</gene>
<dbReference type="EMBL" id="FXXP01000003">
    <property type="protein sequence ID" value="SMX30002.1"/>
    <property type="molecule type" value="Genomic_DNA"/>
</dbReference>
<dbReference type="InterPro" id="IPR012550">
    <property type="entry name" value="DUF1706"/>
</dbReference>
<reference evidence="2" key="1">
    <citation type="submission" date="2017-05" db="EMBL/GenBank/DDBJ databases">
        <authorList>
            <person name="Rodrigo-Torres L."/>
            <person name="Arahal R. D."/>
            <person name="Lucena T."/>
        </authorList>
    </citation>
    <scope>NUCLEOTIDE SEQUENCE [LARGE SCALE GENOMIC DNA]</scope>
    <source>
        <strain evidence="2">CECT 8649</strain>
    </source>
</reference>
<dbReference type="Proteomes" id="UP000225972">
    <property type="component" value="Unassembled WGS sequence"/>
</dbReference>
<name>A0A238JJ88_9RHOB</name>
<accession>A0A238JJ88</accession>
<evidence type="ECO:0000313" key="1">
    <source>
        <dbReference type="EMBL" id="SMX30002.1"/>
    </source>
</evidence>
<dbReference type="RefSeq" id="WP_099249340.1">
    <property type="nucleotide sequence ID" value="NZ_FXXP01000003.1"/>
</dbReference>
<dbReference type="InterPro" id="IPR034660">
    <property type="entry name" value="DinB/YfiT-like"/>
</dbReference>